<evidence type="ECO:0000313" key="3">
    <source>
        <dbReference type="Proteomes" id="UP000199161"/>
    </source>
</evidence>
<dbReference type="Proteomes" id="UP000199161">
    <property type="component" value="Unassembled WGS sequence"/>
</dbReference>
<evidence type="ECO:0000256" key="1">
    <source>
        <dbReference type="SAM" id="Phobius"/>
    </source>
</evidence>
<protein>
    <submittedName>
        <fullName evidence="2">Uncharacterized protein</fullName>
    </submittedName>
</protein>
<keyword evidence="1" id="KW-1133">Transmembrane helix</keyword>
<keyword evidence="1" id="KW-0472">Membrane</keyword>
<feature type="transmembrane region" description="Helical" evidence="1">
    <location>
        <begin position="17"/>
        <end position="39"/>
    </location>
</feature>
<sequence length="79" mass="8769">MSIIGLSHIWHANGTELFALVFLVTTPFVLFFIVTWHYIGFWTGVFAGAVGSGISILWIPILVVWTLLLLVLDLLIGIN</sequence>
<reference evidence="3" key="1">
    <citation type="submission" date="2016-10" db="EMBL/GenBank/DDBJ databases">
        <authorList>
            <person name="Varghese N."/>
            <person name="Submissions S."/>
        </authorList>
    </citation>
    <scope>NUCLEOTIDE SEQUENCE [LARGE SCALE GENOMIC DNA]</scope>
    <source>
        <strain evidence="3">DSM 13078</strain>
    </source>
</reference>
<accession>A0A1I1HQE4</accession>
<dbReference type="AlphaFoldDB" id="A0A1I1HQE4"/>
<dbReference type="EMBL" id="FOKW01000006">
    <property type="protein sequence ID" value="SFC24178.1"/>
    <property type="molecule type" value="Genomic_DNA"/>
</dbReference>
<keyword evidence="3" id="KW-1185">Reference proteome</keyword>
<evidence type="ECO:0000313" key="2">
    <source>
        <dbReference type="EMBL" id="SFC24178.1"/>
    </source>
</evidence>
<gene>
    <name evidence="2" type="ORF">SAMN05444422_10624</name>
</gene>
<proteinExistence type="predicted"/>
<organism evidence="2 3">
    <name type="scientific">Natronobacterium haloterrestre</name>
    <name type="common">Halobiforma haloterrestris</name>
    <dbReference type="NCBI Taxonomy" id="148448"/>
    <lineage>
        <taxon>Archaea</taxon>
        <taxon>Methanobacteriati</taxon>
        <taxon>Methanobacteriota</taxon>
        <taxon>Stenosarchaea group</taxon>
        <taxon>Halobacteria</taxon>
        <taxon>Halobacteriales</taxon>
        <taxon>Natrialbaceae</taxon>
        <taxon>Natronobacterium</taxon>
    </lineage>
</organism>
<name>A0A1I1HQE4_NATHA</name>
<feature type="transmembrane region" description="Helical" evidence="1">
    <location>
        <begin position="45"/>
        <end position="76"/>
    </location>
</feature>
<keyword evidence="1" id="KW-0812">Transmembrane</keyword>